<keyword evidence="3" id="KW-0808">Transferase</keyword>
<dbReference type="PANTHER" id="PTHR23028:SF53">
    <property type="entry name" value="ACYL_TRANSF_3 DOMAIN-CONTAINING PROTEIN"/>
    <property type="match status" value="1"/>
</dbReference>
<feature type="transmembrane region" description="Helical" evidence="1">
    <location>
        <begin position="92"/>
        <end position="113"/>
    </location>
</feature>
<accession>A0ABT1WG68</accession>
<dbReference type="Proteomes" id="UP001204142">
    <property type="component" value="Unassembled WGS sequence"/>
</dbReference>
<dbReference type="RefSeq" id="WP_256763456.1">
    <property type="nucleotide sequence ID" value="NZ_JANIGO010000001.1"/>
</dbReference>
<feature type="transmembrane region" description="Helical" evidence="1">
    <location>
        <begin position="125"/>
        <end position="150"/>
    </location>
</feature>
<feature type="transmembrane region" description="Helical" evidence="1">
    <location>
        <begin position="12"/>
        <end position="29"/>
    </location>
</feature>
<feature type="transmembrane region" description="Helical" evidence="1">
    <location>
        <begin position="234"/>
        <end position="250"/>
    </location>
</feature>
<keyword evidence="1" id="KW-0812">Transmembrane</keyword>
<feature type="transmembrane region" description="Helical" evidence="1">
    <location>
        <begin position="185"/>
        <end position="203"/>
    </location>
</feature>
<feature type="transmembrane region" description="Helical" evidence="1">
    <location>
        <begin position="321"/>
        <end position="342"/>
    </location>
</feature>
<dbReference type="EMBL" id="JANIGO010000001">
    <property type="protein sequence ID" value="MCQ8895747.1"/>
    <property type="molecule type" value="Genomic_DNA"/>
</dbReference>
<feature type="transmembrane region" description="Helical" evidence="1">
    <location>
        <begin position="49"/>
        <end position="71"/>
    </location>
</feature>
<dbReference type="Pfam" id="PF01757">
    <property type="entry name" value="Acyl_transf_3"/>
    <property type="match status" value="1"/>
</dbReference>
<proteinExistence type="predicted"/>
<evidence type="ECO:0000259" key="2">
    <source>
        <dbReference type="Pfam" id="PF01757"/>
    </source>
</evidence>
<evidence type="ECO:0000313" key="4">
    <source>
        <dbReference type="Proteomes" id="UP001204142"/>
    </source>
</evidence>
<keyword evidence="1" id="KW-0472">Membrane</keyword>
<dbReference type="GO" id="GO:0016746">
    <property type="term" value="F:acyltransferase activity"/>
    <property type="evidence" value="ECO:0007669"/>
    <property type="project" value="UniProtKB-KW"/>
</dbReference>
<dbReference type="InterPro" id="IPR002656">
    <property type="entry name" value="Acyl_transf_3_dom"/>
</dbReference>
<protein>
    <submittedName>
        <fullName evidence="3">Acyltransferase</fullName>
    </submittedName>
</protein>
<keyword evidence="3" id="KW-0012">Acyltransferase</keyword>
<evidence type="ECO:0000256" key="1">
    <source>
        <dbReference type="SAM" id="Phobius"/>
    </source>
</evidence>
<reference evidence="3 4" key="1">
    <citation type="submission" date="2022-07" db="EMBL/GenBank/DDBJ databases">
        <authorList>
            <person name="Xamxidin M."/>
            <person name="Wu M."/>
        </authorList>
    </citation>
    <scope>NUCLEOTIDE SEQUENCE [LARGE SCALE GENOMIC DNA]</scope>
    <source>
        <strain evidence="3 4">NBRC 111650</strain>
    </source>
</reference>
<comment type="caution">
    <text evidence="3">The sequence shown here is derived from an EMBL/GenBank/DDBJ whole genome shotgun (WGS) entry which is preliminary data.</text>
</comment>
<feature type="transmembrane region" description="Helical" evidence="1">
    <location>
        <begin position="157"/>
        <end position="179"/>
    </location>
</feature>
<feature type="domain" description="Acyltransferase 3" evidence="2">
    <location>
        <begin position="6"/>
        <end position="333"/>
    </location>
</feature>
<organism evidence="3 4">
    <name type="scientific">Limnobacter humi</name>
    <dbReference type="NCBI Taxonomy" id="1778671"/>
    <lineage>
        <taxon>Bacteria</taxon>
        <taxon>Pseudomonadati</taxon>
        <taxon>Pseudomonadota</taxon>
        <taxon>Betaproteobacteria</taxon>
        <taxon>Burkholderiales</taxon>
        <taxon>Burkholderiaceae</taxon>
        <taxon>Limnobacter</taxon>
    </lineage>
</organism>
<dbReference type="InterPro" id="IPR050879">
    <property type="entry name" value="Acyltransferase_3"/>
</dbReference>
<keyword evidence="4" id="KW-1185">Reference proteome</keyword>
<dbReference type="PANTHER" id="PTHR23028">
    <property type="entry name" value="ACETYLTRANSFERASE"/>
    <property type="match status" value="1"/>
</dbReference>
<gene>
    <name evidence="3" type="ORF">NQT62_04735</name>
</gene>
<keyword evidence="1" id="KW-1133">Transmembrane helix</keyword>
<feature type="transmembrane region" description="Helical" evidence="1">
    <location>
        <begin position="296"/>
        <end position="314"/>
    </location>
</feature>
<name>A0ABT1WG68_9BURK</name>
<sequence length="346" mass="38758">MRNPLVDCLKAVASQIIVLHHLVLYSPMAKELQPLWPGLFAVLGDQARYVVQVFLVIGGYLAAQSMWKLLAQPQASELTTATKLIWQRYIRLAKPYWVAIAAAAALAAGLSWFDAFPDLVEPPTLAQIFSHIFMVHDIVGVHALSAGVWYVAIDFQLYALLVLMVWFSRNLNGTALLAWLEPARVWMLLALGLTVCSLFWWNTNPKLDEWGIYFFGAYGLGILSFWAVKKHRRAPVMALVACMVLAALWFNWRERLILTGITALLLMGSDLIRPWVEKVHSRAIQTLGDISYSVFLIHYPLLMLTSGVVVWLGYDNLGFHVAAFVGTWLLSIAAGAVMHHTIERSA</sequence>
<feature type="transmembrane region" description="Helical" evidence="1">
    <location>
        <begin position="210"/>
        <end position="228"/>
    </location>
</feature>
<evidence type="ECO:0000313" key="3">
    <source>
        <dbReference type="EMBL" id="MCQ8895747.1"/>
    </source>
</evidence>